<dbReference type="PATRIC" id="fig|28229.3.peg.3900"/>
<comment type="caution">
    <text evidence="1">The sequence shown here is derived from an EMBL/GenBank/DDBJ whole genome shotgun (WGS) entry which is preliminary data.</text>
</comment>
<protein>
    <submittedName>
        <fullName evidence="1">Uncharacterized protein</fullName>
    </submittedName>
</protein>
<dbReference type="RefSeq" id="WP_033083842.1">
    <property type="nucleotide sequence ID" value="NZ_JQEC01000054.1"/>
</dbReference>
<sequence>MKELILMTIAIVFSLSSQSAELIKDKSYRARTSLEVYIDPSKKPKEVLKVGYQSKFVVLNNTDKNKYAIKFMNIYKYAKLLPVDKQKDDDFIELKVSQVIKGDIYYLSRAPVDGVPIENRVQQSFGGLVSGPLIVPFKYRLDDKSISGDATIGYYAGWGVETNFFDISDKYVTFTPFLSAGLTQVSVLSEAADGTSKTDSKSGFTWATGILIKNWDSVNIGIVYGQDRIGDQNWQHEGEGWFSISVGWEM</sequence>
<name>A0A099KIH7_COLPS</name>
<reference evidence="1 2" key="1">
    <citation type="submission" date="2014-08" db="EMBL/GenBank/DDBJ databases">
        <title>Genomic and Phenotypic Diversity of Colwellia psychrerythraea strains from Disparate Marine Basins.</title>
        <authorList>
            <person name="Techtmann S.M."/>
            <person name="Stelling S.C."/>
            <person name="Utturkar S.M."/>
            <person name="Alshibli N."/>
            <person name="Harris A."/>
            <person name="Brown S.D."/>
            <person name="Hazen T.C."/>
        </authorList>
    </citation>
    <scope>NUCLEOTIDE SEQUENCE [LARGE SCALE GENOMIC DNA]</scope>
    <source>
        <strain evidence="1 2">GAB14E</strain>
    </source>
</reference>
<proteinExistence type="predicted"/>
<evidence type="ECO:0000313" key="1">
    <source>
        <dbReference type="EMBL" id="KGJ89807.1"/>
    </source>
</evidence>
<dbReference type="Proteomes" id="UP000029868">
    <property type="component" value="Unassembled WGS sequence"/>
</dbReference>
<accession>A0A099KIH7</accession>
<evidence type="ECO:0000313" key="2">
    <source>
        <dbReference type="Proteomes" id="UP000029868"/>
    </source>
</evidence>
<organism evidence="1 2">
    <name type="scientific">Colwellia psychrerythraea</name>
    <name type="common">Vibrio psychroerythus</name>
    <dbReference type="NCBI Taxonomy" id="28229"/>
    <lineage>
        <taxon>Bacteria</taxon>
        <taxon>Pseudomonadati</taxon>
        <taxon>Pseudomonadota</taxon>
        <taxon>Gammaproteobacteria</taxon>
        <taxon>Alteromonadales</taxon>
        <taxon>Colwelliaceae</taxon>
        <taxon>Colwellia</taxon>
    </lineage>
</organism>
<dbReference type="OrthoDB" id="7057111at2"/>
<dbReference type="AlphaFoldDB" id="A0A099KIH7"/>
<gene>
    <name evidence="1" type="ORF">GAB14E_3968</name>
</gene>
<dbReference type="EMBL" id="JQEC01000054">
    <property type="protein sequence ID" value="KGJ89807.1"/>
    <property type="molecule type" value="Genomic_DNA"/>
</dbReference>